<organism evidence="2 3">
    <name type="scientific">Triangularia setosa</name>
    <dbReference type="NCBI Taxonomy" id="2587417"/>
    <lineage>
        <taxon>Eukaryota</taxon>
        <taxon>Fungi</taxon>
        <taxon>Dikarya</taxon>
        <taxon>Ascomycota</taxon>
        <taxon>Pezizomycotina</taxon>
        <taxon>Sordariomycetes</taxon>
        <taxon>Sordariomycetidae</taxon>
        <taxon>Sordariales</taxon>
        <taxon>Podosporaceae</taxon>
        <taxon>Triangularia</taxon>
    </lineage>
</organism>
<accession>A0AAN7ACG0</accession>
<evidence type="ECO:0000313" key="2">
    <source>
        <dbReference type="EMBL" id="KAK4181404.1"/>
    </source>
</evidence>
<sequence>MSQTCVMSLDNRRRYSNASLSNGWSSTDDTTETPAETTHPINMTAYRDDPMTVDHQYEYIFDDGTLTPRYLGPAYPNEQQTPYPNDSNIGDETMDEMAYQFMTGGRQADHYSGSVGSVEALPSTSPPRYAAQEPATELDQYRTTDNSDETHKDGRGWGYGEETTNDVENFRLHGQHTYISGSHFPHHYPDHIAENDLYEPDRTMEVGDWEWEVICIHGYLEQCPFFCPRQT</sequence>
<feature type="region of interest" description="Disordered" evidence="1">
    <location>
        <begin position="17"/>
        <end position="36"/>
    </location>
</feature>
<dbReference type="AlphaFoldDB" id="A0AAN7ACG0"/>
<protein>
    <submittedName>
        <fullName evidence="2">Uncharacterized protein</fullName>
    </submittedName>
</protein>
<reference evidence="2" key="1">
    <citation type="journal article" date="2023" name="Mol. Phylogenet. Evol.">
        <title>Genome-scale phylogeny and comparative genomics of the fungal order Sordariales.</title>
        <authorList>
            <person name="Hensen N."/>
            <person name="Bonometti L."/>
            <person name="Westerberg I."/>
            <person name="Brannstrom I.O."/>
            <person name="Guillou S."/>
            <person name="Cros-Aarteil S."/>
            <person name="Calhoun S."/>
            <person name="Haridas S."/>
            <person name="Kuo A."/>
            <person name="Mondo S."/>
            <person name="Pangilinan J."/>
            <person name="Riley R."/>
            <person name="LaButti K."/>
            <person name="Andreopoulos B."/>
            <person name="Lipzen A."/>
            <person name="Chen C."/>
            <person name="Yan M."/>
            <person name="Daum C."/>
            <person name="Ng V."/>
            <person name="Clum A."/>
            <person name="Steindorff A."/>
            <person name="Ohm R.A."/>
            <person name="Martin F."/>
            <person name="Silar P."/>
            <person name="Natvig D.O."/>
            <person name="Lalanne C."/>
            <person name="Gautier V."/>
            <person name="Ament-Velasquez S.L."/>
            <person name="Kruys A."/>
            <person name="Hutchinson M.I."/>
            <person name="Powell A.J."/>
            <person name="Barry K."/>
            <person name="Miller A.N."/>
            <person name="Grigoriev I.V."/>
            <person name="Debuchy R."/>
            <person name="Gladieux P."/>
            <person name="Hiltunen Thoren M."/>
            <person name="Johannesson H."/>
        </authorList>
    </citation>
    <scope>NUCLEOTIDE SEQUENCE</scope>
    <source>
        <strain evidence="2">CBS 892.96</strain>
    </source>
</reference>
<evidence type="ECO:0000256" key="1">
    <source>
        <dbReference type="SAM" id="MobiDB-lite"/>
    </source>
</evidence>
<proteinExistence type="predicted"/>
<dbReference type="EMBL" id="MU866087">
    <property type="protein sequence ID" value="KAK4181404.1"/>
    <property type="molecule type" value="Genomic_DNA"/>
</dbReference>
<dbReference type="Proteomes" id="UP001302321">
    <property type="component" value="Unassembled WGS sequence"/>
</dbReference>
<feature type="compositionally biased region" description="Polar residues" evidence="1">
    <location>
        <begin position="17"/>
        <end position="26"/>
    </location>
</feature>
<evidence type="ECO:0000313" key="3">
    <source>
        <dbReference type="Proteomes" id="UP001302321"/>
    </source>
</evidence>
<gene>
    <name evidence="2" type="ORF">QBC36DRAFT_97715</name>
</gene>
<name>A0AAN7ACG0_9PEZI</name>
<keyword evidence="3" id="KW-1185">Reference proteome</keyword>
<comment type="caution">
    <text evidence="2">The sequence shown here is derived from an EMBL/GenBank/DDBJ whole genome shotgun (WGS) entry which is preliminary data.</text>
</comment>
<reference evidence="2" key="2">
    <citation type="submission" date="2023-05" db="EMBL/GenBank/DDBJ databases">
        <authorList>
            <consortium name="Lawrence Berkeley National Laboratory"/>
            <person name="Steindorff A."/>
            <person name="Hensen N."/>
            <person name="Bonometti L."/>
            <person name="Westerberg I."/>
            <person name="Brannstrom I.O."/>
            <person name="Guillou S."/>
            <person name="Cros-Aarteil S."/>
            <person name="Calhoun S."/>
            <person name="Haridas S."/>
            <person name="Kuo A."/>
            <person name="Mondo S."/>
            <person name="Pangilinan J."/>
            <person name="Riley R."/>
            <person name="Labutti K."/>
            <person name="Andreopoulos B."/>
            <person name="Lipzen A."/>
            <person name="Chen C."/>
            <person name="Yanf M."/>
            <person name="Daum C."/>
            <person name="Ng V."/>
            <person name="Clum A."/>
            <person name="Ohm R."/>
            <person name="Martin F."/>
            <person name="Silar P."/>
            <person name="Natvig D."/>
            <person name="Lalanne C."/>
            <person name="Gautier V."/>
            <person name="Ament-Velasquez S.L."/>
            <person name="Kruys A."/>
            <person name="Hutchinson M.I."/>
            <person name="Powell A.J."/>
            <person name="Barry K."/>
            <person name="Miller A.N."/>
            <person name="Grigoriev I.V."/>
            <person name="Debuchy R."/>
            <person name="Gladieux P."/>
            <person name="Thoren M.H."/>
            <person name="Johannesson H."/>
        </authorList>
    </citation>
    <scope>NUCLEOTIDE SEQUENCE</scope>
    <source>
        <strain evidence="2">CBS 892.96</strain>
    </source>
</reference>